<sequence length="333" mass="38340">MKLKHELAFPIPLELPSVTGWKEIHIRESGEPLIPLGLFSEYHTIFTDAIYFGERTDSPYENNLAGSLLTMFVRESVAKQLQEAQQLLPSGMYLIVFDAYRTLEVQQSLFDQYYKELKKQNPGWSEKQLLAETQKYVSIPSEDPTRPSPHNTGGSVDTAIFELPEKIDKKVKEINGKLQLLSSSEWQEAYQLEMEKITLIKDHAKLLEFGTPFDYGGKEAALNFLEQLSKERALTKEEMIAKDNRRLLFNIMTAVGFEPYEDEWWHFNSKKSQMGIKTAGLPFAEYGASKLSPENLEHEKMRTQHRLDTIRLRAGWRESKLPRAAIIKPPEKS</sequence>
<keyword evidence="5" id="KW-0862">Zinc</keyword>
<comment type="catalytic activity">
    <reaction evidence="1">
        <text>D-alanyl-D-alanine + H2O = 2 D-alanine</text>
        <dbReference type="Rhea" id="RHEA:20661"/>
        <dbReference type="ChEBI" id="CHEBI:15377"/>
        <dbReference type="ChEBI" id="CHEBI:57416"/>
        <dbReference type="ChEBI" id="CHEBI:57822"/>
        <dbReference type="EC" id="3.4.13.22"/>
    </reaction>
</comment>
<evidence type="ECO:0000256" key="1">
    <source>
        <dbReference type="ARBA" id="ARBA00001362"/>
    </source>
</evidence>
<dbReference type="CDD" id="cd14843">
    <property type="entry name" value="D-Ala-D-Ala_dipeptidase_like"/>
    <property type="match status" value="1"/>
</dbReference>
<organism evidence="9 10">
    <name type="scientific">Candidatus Daviesbacteria bacterium RIFCSPHIGHO2_12_FULL_43_11</name>
    <dbReference type="NCBI Taxonomy" id="1797780"/>
    <lineage>
        <taxon>Bacteria</taxon>
        <taxon>Candidatus Daviesiibacteriota</taxon>
    </lineage>
</organism>
<evidence type="ECO:0000256" key="5">
    <source>
        <dbReference type="ARBA" id="ARBA00022833"/>
    </source>
</evidence>
<protein>
    <submittedName>
        <fullName evidence="9">Uncharacterized protein</fullName>
    </submittedName>
</protein>
<keyword evidence="8" id="KW-0961">Cell wall biogenesis/degradation</keyword>
<evidence type="ECO:0000256" key="2">
    <source>
        <dbReference type="ARBA" id="ARBA00022670"/>
    </source>
</evidence>
<dbReference type="AlphaFoldDB" id="A0A1F5K4H0"/>
<gene>
    <name evidence="9" type="ORF">A3E45_05180</name>
</gene>
<dbReference type="STRING" id="1797780.A3E45_05180"/>
<name>A0A1F5K4H0_9BACT</name>
<dbReference type="InterPro" id="IPR009045">
    <property type="entry name" value="Zn_M74/Hedgehog-like"/>
</dbReference>
<dbReference type="GO" id="GO:0160237">
    <property type="term" value="F:D-Ala-D-Ala dipeptidase activity"/>
    <property type="evidence" value="ECO:0007669"/>
    <property type="project" value="UniProtKB-EC"/>
</dbReference>
<dbReference type="GO" id="GO:0046872">
    <property type="term" value="F:metal ion binding"/>
    <property type="evidence" value="ECO:0007669"/>
    <property type="project" value="UniProtKB-KW"/>
</dbReference>
<dbReference type="EMBL" id="MFDH01000021">
    <property type="protein sequence ID" value="OGE35601.1"/>
    <property type="molecule type" value="Genomic_DNA"/>
</dbReference>
<dbReference type="Gene3D" id="3.30.1380.10">
    <property type="match status" value="1"/>
</dbReference>
<dbReference type="SUPFAM" id="SSF55166">
    <property type="entry name" value="Hedgehog/DD-peptidase"/>
    <property type="match status" value="1"/>
</dbReference>
<evidence type="ECO:0000256" key="3">
    <source>
        <dbReference type="ARBA" id="ARBA00022723"/>
    </source>
</evidence>
<dbReference type="Proteomes" id="UP000176405">
    <property type="component" value="Unassembled WGS sequence"/>
</dbReference>
<keyword evidence="4" id="KW-0378">Hydrolase</keyword>
<keyword evidence="7" id="KW-0482">Metalloprotease</keyword>
<evidence type="ECO:0000256" key="4">
    <source>
        <dbReference type="ARBA" id="ARBA00022801"/>
    </source>
</evidence>
<keyword evidence="2" id="KW-0645">Protease</keyword>
<reference evidence="9 10" key="1">
    <citation type="journal article" date="2016" name="Nat. Commun.">
        <title>Thousands of microbial genomes shed light on interconnected biogeochemical processes in an aquifer system.</title>
        <authorList>
            <person name="Anantharaman K."/>
            <person name="Brown C.T."/>
            <person name="Hug L.A."/>
            <person name="Sharon I."/>
            <person name="Castelle C.J."/>
            <person name="Probst A.J."/>
            <person name="Thomas B.C."/>
            <person name="Singh A."/>
            <person name="Wilkins M.J."/>
            <person name="Karaoz U."/>
            <person name="Brodie E.L."/>
            <person name="Williams K.H."/>
            <person name="Hubbard S.S."/>
            <person name="Banfield J.F."/>
        </authorList>
    </citation>
    <scope>NUCLEOTIDE SEQUENCE [LARGE SCALE GENOMIC DNA]</scope>
</reference>
<dbReference type="GO" id="GO:0006508">
    <property type="term" value="P:proteolysis"/>
    <property type="evidence" value="ECO:0007669"/>
    <property type="project" value="UniProtKB-KW"/>
</dbReference>
<evidence type="ECO:0000256" key="8">
    <source>
        <dbReference type="ARBA" id="ARBA00023316"/>
    </source>
</evidence>
<keyword evidence="6" id="KW-0224">Dipeptidase</keyword>
<proteinExistence type="predicted"/>
<evidence type="ECO:0000256" key="6">
    <source>
        <dbReference type="ARBA" id="ARBA00022997"/>
    </source>
</evidence>
<evidence type="ECO:0000256" key="7">
    <source>
        <dbReference type="ARBA" id="ARBA00023049"/>
    </source>
</evidence>
<dbReference type="GO" id="GO:0071555">
    <property type="term" value="P:cell wall organization"/>
    <property type="evidence" value="ECO:0007669"/>
    <property type="project" value="UniProtKB-KW"/>
</dbReference>
<accession>A0A1F5K4H0</accession>
<keyword evidence="3" id="KW-0479">Metal-binding</keyword>
<comment type="caution">
    <text evidence="9">The sequence shown here is derived from an EMBL/GenBank/DDBJ whole genome shotgun (WGS) entry which is preliminary data.</text>
</comment>
<evidence type="ECO:0000313" key="9">
    <source>
        <dbReference type="EMBL" id="OGE35601.1"/>
    </source>
</evidence>
<dbReference type="Pfam" id="PF01427">
    <property type="entry name" value="Peptidase_M15"/>
    <property type="match status" value="1"/>
</dbReference>
<dbReference type="InterPro" id="IPR000755">
    <property type="entry name" value="A_A_dipeptidase"/>
</dbReference>
<dbReference type="PANTHER" id="PTHR43126">
    <property type="entry name" value="D-ALANYL-D-ALANINE DIPEPTIDASE"/>
    <property type="match status" value="1"/>
</dbReference>
<dbReference type="GO" id="GO:0008237">
    <property type="term" value="F:metallopeptidase activity"/>
    <property type="evidence" value="ECO:0007669"/>
    <property type="project" value="UniProtKB-KW"/>
</dbReference>
<dbReference type="PANTHER" id="PTHR43126:SF2">
    <property type="entry name" value="D-ALANYL-D-ALANINE DIPEPTIDASE"/>
    <property type="match status" value="1"/>
</dbReference>
<evidence type="ECO:0000313" key="10">
    <source>
        <dbReference type="Proteomes" id="UP000176405"/>
    </source>
</evidence>